<dbReference type="InterPro" id="IPR002925">
    <property type="entry name" value="Dienelactn_hydro"/>
</dbReference>
<sequence length="233" mass="25876">MSFTTKIQSYDGVGKFNVYVAEPDGRPRGAVIVIQEIFGVDTDIRWRCDLLAQSGYLAIAPDLFWRLDPGMELDPDITSTMKRSVDVVIRFNTDKGVHDVQTTINKAREIVGNKAKIGLIGYCLGGRMAAFASARTDIDAAVSYYGVQIERMLGEKDAIRNPLMLHMPEFDEHVGQEIQNQIHAAFDGNEQITIFDYPGQHHGFACALGKRRSEATAKVANERTAQFLAEHIG</sequence>
<dbReference type="Gene3D" id="3.40.50.1820">
    <property type="entry name" value="alpha/beta hydrolase"/>
    <property type="match status" value="1"/>
</dbReference>
<gene>
    <name evidence="2" type="ORF">AY601_1166</name>
</gene>
<reference evidence="2 3" key="1">
    <citation type="submission" date="2016-03" db="EMBL/GenBank/DDBJ databases">
        <title>Complete genome sequence of Pedobacter cryoconitis PAMC 27485.</title>
        <authorList>
            <person name="Lee J."/>
            <person name="Kim O.-S."/>
        </authorList>
    </citation>
    <scope>NUCLEOTIDE SEQUENCE [LARGE SCALE GENOMIC DNA]</scope>
    <source>
        <strain evidence="2 3">PAMC 27485</strain>
    </source>
</reference>
<dbReference type="GO" id="GO:0016787">
    <property type="term" value="F:hydrolase activity"/>
    <property type="evidence" value="ECO:0007669"/>
    <property type="project" value="InterPro"/>
</dbReference>
<keyword evidence="3" id="KW-1185">Reference proteome</keyword>
<dbReference type="InterPro" id="IPR029058">
    <property type="entry name" value="AB_hydrolase_fold"/>
</dbReference>
<feature type="domain" description="Dienelactone hydrolase" evidence="1">
    <location>
        <begin position="16"/>
        <end position="231"/>
    </location>
</feature>
<protein>
    <submittedName>
        <fullName evidence="2">Carboxymethylenebutenolidase</fullName>
    </submittedName>
</protein>
<dbReference type="PANTHER" id="PTHR46623:SF6">
    <property type="entry name" value="ALPHA_BETA-HYDROLASES SUPERFAMILY PROTEIN"/>
    <property type="match status" value="1"/>
</dbReference>
<dbReference type="Proteomes" id="UP000071561">
    <property type="component" value="Chromosome"/>
</dbReference>
<name>A0A127V9R3_9SPHI</name>
<evidence type="ECO:0000313" key="3">
    <source>
        <dbReference type="Proteomes" id="UP000071561"/>
    </source>
</evidence>
<accession>A0A127V9R3</accession>
<dbReference type="RefSeq" id="WP_068397757.1">
    <property type="nucleotide sequence ID" value="NZ_CP014504.1"/>
</dbReference>
<proteinExistence type="predicted"/>
<dbReference type="OrthoDB" id="9787933at2"/>
<dbReference type="EMBL" id="CP014504">
    <property type="protein sequence ID" value="AMP98093.1"/>
    <property type="molecule type" value="Genomic_DNA"/>
</dbReference>
<evidence type="ECO:0000313" key="2">
    <source>
        <dbReference type="EMBL" id="AMP98093.1"/>
    </source>
</evidence>
<dbReference type="PANTHER" id="PTHR46623">
    <property type="entry name" value="CARBOXYMETHYLENEBUTENOLIDASE-RELATED"/>
    <property type="match status" value="1"/>
</dbReference>
<organism evidence="2 3">
    <name type="scientific">Pedobacter cryoconitis</name>
    <dbReference type="NCBI Taxonomy" id="188932"/>
    <lineage>
        <taxon>Bacteria</taxon>
        <taxon>Pseudomonadati</taxon>
        <taxon>Bacteroidota</taxon>
        <taxon>Sphingobacteriia</taxon>
        <taxon>Sphingobacteriales</taxon>
        <taxon>Sphingobacteriaceae</taxon>
        <taxon>Pedobacter</taxon>
    </lineage>
</organism>
<dbReference type="AlphaFoldDB" id="A0A127V9R3"/>
<evidence type="ECO:0000259" key="1">
    <source>
        <dbReference type="Pfam" id="PF01738"/>
    </source>
</evidence>
<dbReference type="PATRIC" id="fig|188932.3.peg.1207"/>
<dbReference type="Pfam" id="PF01738">
    <property type="entry name" value="DLH"/>
    <property type="match status" value="1"/>
</dbReference>
<dbReference type="KEGG" id="pcm:AY601_1166"/>
<dbReference type="InterPro" id="IPR051049">
    <property type="entry name" value="Dienelactone_hydrolase-like"/>
</dbReference>
<dbReference type="SUPFAM" id="SSF53474">
    <property type="entry name" value="alpha/beta-Hydrolases"/>
    <property type="match status" value="1"/>
</dbReference>